<dbReference type="Proteomes" id="UP001259340">
    <property type="component" value="Unassembled WGS sequence"/>
</dbReference>
<dbReference type="AlphaFoldDB" id="A0AAW8NIC1"/>
<comment type="caution">
    <text evidence="3">The sequence shown here is derived from an EMBL/GenBank/DDBJ whole genome shotgun (WGS) entry which is preliminary data.</text>
</comment>
<dbReference type="Pfam" id="PF07007">
    <property type="entry name" value="LprI"/>
    <property type="match status" value="1"/>
</dbReference>
<reference evidence="3" key="2">
    <citation type="submission" date="2022-11" db="EMBL/GenBank/DDBJ databases">
        <title>Prophages regulate Shewanella fidelis motility and biofilm formation: implications for gut colonization dynamics in Ciona robusta.</title>
        <authorList>
            <person name="Natarajan O."/>
            <person name="Gibboney S.L."/>
            <person name="Young M.N."/>
            <person name="Lim S.J."/>
            <person name="Pluta N."/>
            <person name="Atkinson C.G.F."/>
            <person name="Leigh B.A."/>
            <person name="Liberti A."/>
            <person name="Kees E."/>
            <person name="Breitbart M."/>
            <person name="Gralnick J."/>
            <person name="Dishaw L.J."/>
        </authorList>
    </citation>
    <scope>NUCLEOTIDE SEQUENCE</scope>
    <source>
        <strain evidence="3">3313</strain>
    </source>
</reference>
<evidence type="ECO:0000313" key="3">
    <source>
        <dbReference type="EMBL" id="MDR8522447.1"/>
    </source>
</evidence>
<gene>
    <name evidence="3" type="ORF">OS133_01885</name>
    <name evidence="4" type="ORF">OS134_15320</name>
</gene>
<dbReference type="InterPro" id="IPR009739">
    <property type="entry name" value="LprI-like_N"/>
</dbReference>
<dbReference type="EMBL" id="JAPMLE010000001">
    <property type="protein sequence ID" value="MDR8522447.1"/>
    <property type="molecule type" value="Genomic_DNA"/>
</dbReference>
<evidence type="ECO:0000313" key="5">
    <source>
        <dbReference type="Proteomes" id="UP001259340"/>
    </source>
</evidence>
<keyword evidence="6" id="KW-1185">Reference proteome</keyword>
<feature type="signal peptide" evidence="1">
    <location>
        <begin position="1"/>
        <end position="18"/>
    </location>
</feature>
<sequence>MTKFLVLLLSFTSFQLFAQGVDEECQFSESLCGLQASFAAADKELNDVYKSINNRIKSGELSESTLVDAAELKQSLLSSQRSWLKFKESNCDAFYVLQSGGSQRNEARMECEIEMTKARTNYLKSWY</sequence>
<feature type="domain" description="Lysozyme inhibitor LprI-like N-terminal" evidence="2">
    <location>
        <begin position="34"/>
        <end position="123"/>
    </location>
</feature>
<dbReference type="Gene3D" id="1.20.1270.180">
    <property type="match status" value="1"/>
</dbReference>
<evidence type="ECO:0000256" key="1">
    <source>
        <dbReference type="SAM" id="SignalP"/>
    </source>
</evidence>
<evidence type="ECO:0000313" key="4">
    <source>
        <dbReference type="EMBL" id="MDW4825439.1"/>
    </source>
</evidence>
<name>A0AAW8NIC1_9GAMM</name>
<reference evidence="4 6" key="1">
    <citation type="journal article" date="2022" name="bioRxiv">
        <title>Prophages regulate Shewanella fidelis 3313 motility and biofilm formation: implications for gut colonization dynamics in Ciona robusta.</title>
        <authorList>
            <person name="Natarajan O."/>
            <person name="Gibboney S.L."/>
            <person name="Young M.N."/>
            <person name="Lim S.J."/>
            <person name="Pluta N."/>
            <person name="Atkinson C.G."/>
            <person name="Leigh B.A."/>
            <person name="Liberti A."/>
            <person name="Kees E.D."/>
            <person name="Breitbart M."/>
            <person name="Gralnick J.A."/>
            <person name="Dishaw L.J."/>
        </authorList>
    </citation>
    <scope>NUCLEOTIDE SEQUENCE [LARGE SCALE GENOMIC DNA]</scope>
    <source>
        <strain evidence="4 6">JG4066</strain>
    </source>
</reference>
<evidence type="ECO:0000259" key="2">
    <source>
        <dbReference type="Pfam" id="PF07007"/>
    </source>
</evidence>
<dbReference type="Proteomes" id="UP001271263">
    <property type="component" value="Unassembled WGS sequence"/>
</dbReference>
<keyword evidence="1" id="KW-0732">Signal</keyword>
<accession>A0AAW8NIC1</accession>
<dbReference type="RefSeq" id="WP_310653803.1">
    <property type="nucleotide sequence ID" value="NZ_JAPMLA010000007.1"/>
</dbReference>
<organism evidence="3 5">
    <name type="scientific">Shewanella fidelis</name>
    <dbReference type="NCBI Taxonomy" id="173509"/>
    <lineage>
        <taxon>Bacteria</taxon>
        <taxon>Pseudomonadati</taxon>
        <taxon>Pseudomonadota</taxon>
        <taxon>Gammaproteobacteria</taxon>
        <taxon>Alteromonadales</taxon>
        <taxon>Shewanellaceae</taxon>
        <taxon>Shewanella</taxon>
    </lineage>
</organism>
<proteinExistence type="predicted"/>
<protein>
    <submittedName>
        <fullName evidence="3">DUF1311 domain-containing protein</fullName>
    </submittedName>
</protein>
<evidence type="ECO:0000313" key="6">
    <source>
        <dbReference type="Proteomes" id="UP001271263"/>
    </source>
</evidence>
<dbReference type="EMBL" id="JAPMLD010000007">
    <property type="protein sequence ID" value="MDW4825439.1"/>
    <property type="molecule type" value="Genomic_DNA"/>
</dbReference>
<feature type="chain" id="PRO_5044026884" evidence="1">
    <location>
        <begin position="19"/>
        <end position="127"/>
    </location>
</feature>